<protein>
    <submittedName>
        <fullName evidence="1">Uncharacterized protein</fullName>
    </submittedName>
</protein>
<gene>
    <name evidence="1" type="ORF">RJT34_00986</name>
</gene>
<name>A0AAN9KFT8_CLITE</name>
<evidence type="ECO:0000313" key="1">
    <source>
        <dbReference type="EMBL" id="KAK7317065.1"/>
    </source>
</evidence>
<reference evidence="1 2" key="1">
    <citation type="submission" date="2024-01" db="EMBL/GenBank/DDBJ databases">
        <title>The genomes of 5 underutilized Papilionoideae crops provide insights into root nodulation and disease resistance.</title>
        <authorList>
            <person name="Yuan L."/>
        </authorList>
    </citation>
    <scope>NUCLEOTIDE SEQUENCE [LARGE SCALE GENOMIC DNA]</scope>
    <source>
        <strain evidence="1">LY-2023</strain>
        <tissue evidence="1">Leaf</tissue>
    </source>
</reference>
<dbReference type="Proteomes" id="UP001359559">
    <property type="component" value="Unassembled WGS sequence"/>
</dbReference>
<organism evidence="1 2">
    <name type="scientific">Clitoria ternatea</name>
    <name type="common">Butterfly pea</name>
    <dbReference type="NCBI Taxonomy" id="43366"/>
    <lineage>
        <taxon>Eukaryota</taxon>
        <taxon>Viridiplantae</taxon>
        <taxon>Streptophyta</taxon>
        <taxon>Embryophyta</taxon>
        <taxon>Tracheophyta</taxon>
        <taxon>Spermatophyta</taxon>
        <taxon>Magnoliopsida</taxon>
        <taxon>eudicotyledons</taxon>
        <taxon>Gunneridae</taxon>
        <taxon>Pentapetalae</taxon>
        <taxon>rosids</taxon>
        <taxon>fabids</taxon>
        <taxon>Fabales</taxon>
        <taxon>Fabaceae</taxon>
        <taxon>Papilionoideae</taxon>
        <taxon>50 kb inversion clade</taxon>
        <taxon>NPAAA clade</taxon>
        <taxon>indigoferoid/millettioid clade</taxon>
        <taxon>Phaseoleae</taxon>
        <taxon>Clitoria</taxon>
    </lineage>
</organism>
<sequence>MAYKILKSREIVGGKILEVECFRCNAKLPVFGKRVELVSLCHRCCTLKADLGKHIGSFQIPLPPRDDAEMTMADNMIKVKIANGIYFVDTGLHCSQHRSYNFSSTCSAGFKFSSLVCSSVEGAMSTGQHKPKLANSVVPMELQCRVLH</sequence>
<comment type="caution">
    <text evidence="1">The sequence shown here is derived from an EMBL/GenBank/DDBJ whole genome shotgun (WGS) entry which is preliminary data.</text>
</comment>
<dbReference type="AlphaFoldDB" id="A0AAN9KFT8"/>
<accession>A0AAN9KFT8</accession>
<dbReference type="EMBL" id="JAYKXN010000001">
    <property type="protein sequence ID" value="KAK7317065.1"/>
    <property type="molecule type" value="Genomic_DNA"/>
</dbReference>
<keyword evidence="2" id="KW-1185">Reference proteome</keyword>
<evidence type="ECO:0000313" key="2">
    <source>
        <dbReference type="Proteomes" id="UP001359559"/>
    </source>
</evidence>
<proteinExistence type="predicted"/>